<protein>
    <submittedName>
        <fullName evidence="2">DNA alkylation repair protein</fullName>
    </submittedName>
</protein>
<comment type="caution">
    <text evidence="2">The sequence shown here is derived from an EMBL/GenBank/DDBJ whole genome shotgun (WGS) entry which is preliminary data.</text>
</comment>
<organism evidence="2 3">
    <name type="scientific">Paracoccus aestuarii</name>
    <dbReference type="NCBI Taxonomy" id="453842"/>
    <lineage>
        <taxon>Bacteria</taxon>
        <taxon>Pseudomonadati</taxon>
        <taxon>Pseudomonadota</taxon>
        <taxon>Alphaproteobacteria</taxon>
        <taxon>Rhodobacterales</taxon>
        <taxon>Paracoccaceae</taxon>
        <taxon>Paracoccus</taxon>
    </lineage>
</organism>
<feature type="region of interest" description="Disordered" evidence="1">
    <location>
        <begin position="194"/>
        <end position="218"/>
    </location>
</feature>
<name>A0A418ZTY8_9RHOB</name>
<gene>
    <name evidence="2" type="ORF">D3P06_11540</name>
</gene>
<feature type="region of interest" description="Disordered" evidence="1">
    <location>
        <begin position="1"/>
        <end position="24"/>
    </location>
</feature>
<dbReference type="SUPFAM" id="SSF48371">
    <property type="entry name" value="ARM repeat"/>
    <property type="match status" value="1"/>
</dbReference>
<dbReference type="InterPro" id="IPR014825">
    <property type="entry name" value="DNA_alkylation"/>
</dbReference>
<feature type="compositionally biased region" description="Basic and acidic residues" evidence="1">
    <location>
        <begin position="1"/>
        <end position="22"/>
    </location>
</feature>
<keyword evidence="3" id="KW-1185">Reference proteome</keyword>
<sequence>MQELDRLRAMADPERAARDAARHKTGRETLGLAPADIETLAREWRERHDLDGRVALARALWDSDIHDARLLAARLLVQARMRPDDGAWQAILDWAPQIDGVEIGDAVMSAASRRLVADPARIEASEDWAGDGSPWLRRGALMATLPWAKMNNPKPADLAIRDRVLDWAAELAHDRHGAVRQAVQTWLRDLGRRDPDRVAAWQPAPRPEPEPEPDDQSL</sequence>
<dbReference type="Proteomes" id="UP000285530">
    <property type="component" value="Unassembled WGS sequence"/>
</dbReference>
<dbReference type="EMBL" id="QZEV01000059">
    <property type="protein sequence ID" value="RJL02275.1"/>
    <property type="molecule type" value="Genomic_DNA"/>
</dbReference>
<evidence type="ECO:0000313" key="2">
    <source>
        <dbReference type="EMBL" id="RJL02275.1"/>
    </source>
</evidence>
<dbReference type="AlphaFoldDB" id="A0A418ZTY8"/>
<accession>A0A418ZTY8</accession>
<reference evidence="2 3" key="1">
    <citation type="submission" date="2018-09" db="EMBL/GenBank/DDBJ databases">
        <title>Paracoccus onubensis nov. sp. a moderate halophilic bacterium isolated from Gruta de las Maravillas (Aracena, Spain).</title>
        <authorList>
            <person name="Jurado V."/>
            <person name="Gutierrez-Patricio S."/>
            <person name="Gonzalez-Pimentel J.L."/>
            <person name="Laiz L."/>
            <person name="Saiz-Jimenez C."/>
        </authorList>
    </citation>
    <scope>NUCLEOTIDE SEQUENCE [LARGE SCALE GENOMIC DNA]</scope>
    <source>
        <strain evidence="2 3">DSM 19484</strain>
    </source>
</reference>
<dbReference type="RefSeq" id="WP_119886704.1">
    <property type="nucleotide sequence ID" value="NZ_CP067169.1"/>
</dbReference>
<dbReference type="InterPro" id="IPR016024">
    <property type="entry name" value="ARM-type_fold"/>
</dbReference>
<dbReference type="CDD" id="cd06561">
    <property type="entry name" value="AlkD_like"/>
    <property type="match status" value="1"/>
</dbReference>
<proteinExistence type="predicted"/>
<dbReference type="OrthoDB" id="9775346at2"/>
<evidence type="ECO:0000313" key="3">
    <source>
        <dbReference type="Proteomes" id="UP000285530"/>
    </source>
</evidence>
<evidence type="ECO:0000256" key="1">
    <source>
        <dbReference type="SAM" id="MobiDB-lite"/>
    </source>
</evidence>
<dbReference type="Gene3D" id="1.25.10.90">
    <property type="match status" value="1"/>
</dbReference>
<dbReference type="Pfam" id="PF08713">
    <property type="entry name" value="DNA_alkylation"/>
    <property type="match status" value="1"/>
</dbReference>